<evidence type="ECO:0000313" key="1">
    <source>
        <dbReference type="EMBL" id="KAH7917536.1"/>
    </source>
</evidence>
<reference evidence="1" key="1">
    <citation type="journal article" date="2021" name="New Phytol.">
        <title>Evolutionary innovations through gain and loss of genes in the ectomycorrhizal Boletales.</title>
        <authorList>
            <person name="Wu G."/>
            <person name="Miyauchi S."/>
            <person name="Morin E."/>
            <person name="Kuo A."/>
            <person name="Drula E."/>
            <person name="Varga T."/>
            <person name="Kohler A."/>
            <person name="Feng B."/>
            <person name="Cao Y."/>
            <person name="Lipzen A."/>
            <person name="Daum C."/>
            <person name="Hundley H."/>
            <person name="Pangilinan J."/>
            <person name="Johnson J."/>
            <person name="Barry K."/>
            <person name="LaButti K."/>
            <person name="Ng V."/>
            <person name="Ahrendt S."/>
            <person name="Min B."/>
            <person name="Choi I.G."/>
            <person name="Park H."/>
            <person name="Plett J.M."/>
            <person name="Magnuson J."/>
            <person name="Spatafora J.W."/>
            <person name="Nagy L.G."/>
            <person name="Henrissat B."/>
            <person name="Grigoriev I.V."/>
            <person name="Yang Z.L."/>
            <person name="Xu J."/>
            <person name="Martin F.M."/>
        </authorList>
    </citation>
    <scope>NUCLEOTIDE SEQUENCE</scope>
    <source>
        <strain evidence="1">KUC20120723A-06</strain>
    </source>
</reference>
<organism evidence="1 2">
    <name type="scientific">Leucogyrophana mollusca</name>
    <dbReference type="NCBI Taxonomy" id="85980"/>
    <lineage>
        <taxon>Eukaryota</taxon>
        <taxon>Fungi</taxon>
        <taxon>Dikarya</taxon>
        <taxon>Basidiomycota</taxon>
        <taxon>Agaricomycotina</taxon>
        <taxon>Agaricomycetes</taxon>
        <taxon>Agaricomycetidae</taxon>
        <taxon>Boletales</taxon>
        <taxon>Boletales incertae sedis</taxon>
        <taxon>Leucogyrophana</taxon>
    </lineage>
</organism>
<feature type="non-terminal residue" evidence="1">
    <location>
        <position position="78"/>
    </location>
</feature>
<dbReference type="Proteomes" id="UP000790709">
    <property type="component" value="Unassembled WGS sequence"/>
</dbReference>
<name>A0ACB8AX22_9AGAM</name>
<keyword evidence="2" id="KW-1185">Reference proteome</keyword>
<comment type="caution">
    <text evidence="1">The sequence shown here is derived from an EMBL/GenBank/DDBJ whole genome shotgun (WGS) entry which is preliminary data.</text>
</comment>
<sequence length="78" mass="8887">MLVIGSSQKELKTLNSYAAALEDECESEVALMQKRVRRCRLEHSLFKGGLCISKERLEHVRQGHADVIRFSDDRGLEV</sequence>
<accession>A0ACB8AX22</accession>
<evidence type="ECO:0000313" key="2">
    <source>
        <dbReference type="Proteomes" id="UP000790709"/>
    </source>
</evidence>
<gene>
    <name evidence="1" type="ORF">BV22DRAFT_983558</name>
</gene>
<protein>
    <submittedName>
        <fullName evidence="1">Uncharacterized protein</fullName>
    </submittedName>
</protein>
<dbReference type="EMBL" id="MU267025">
    <property type="protein sequence ID" value="KAH7917536.1"/>
    <property type="molecule type" value="Genomic_DNA"/>
</dbReference>
<proteinExistence type="predicted"/>